<name>A0ACB8B5S7_9AGAM</name>
<gene>
    <name evidence="1" type="ORF">BV22DRAFT_1020215</name>
</gene>
<organism evidence="1 2">
    <name type="scientific">Leucogyrophana mollusca</name>
    <dbReference type="NCBI Taxonomy" id="85980"/>
    <lineage>
        <taxon>Eukaryota</taxon>
        <taxon>Fungi</taxon>
        <taxon>Dikarya</taxon>
        <taxon>Basidiomycota</taxon>
        <taxon>Agaricomycotina</taxon>
        <taxon>Agaricomycetes</taxon>
        <taxon>Agaricomycetidae</taxon>
        <taxon>Boletales</taxon>
        <taxon>Boletales incertae sedis</taxon>
        <taxon>Leucogyrophana</taxon>
    </lineage>
</organism>
<accession>A0ACB8B5S7</accession>
<evidence type="ECO:0000313" key="1">
    <source>
        <dbReference type="EMBL" id="KAH7921007.1"/>
    </source>
</evidence>
<keyword evidence="2" id="KW-1185">Reference proteome</keyword>
<comment type="caution">
    <text evidence="1">The sequence shown here is derived from an EMBL/GenBank/DDBJ whole genome shotgun (WGS) entry which is preliminary data.</text>
</comment>
<dbReference type="Proteomes" id="UP000790709">
    <property type="component" value="Unassembled WGS sequence"/>
</dbReference>
<sequence>MSTSLTPIEFSGVRRASCHPTKVLKGHTKWVNSVAYFPDGRHMASASGDKSIIIWDVESGRQAGQPLQHDSSLMSIAISPDGRRIASGIEKRVIVWDALTREVVHQFDEGGVWMQAYSPDGRWIATAPIAKEREIHLWDADTGRPGREPLRCDSGVFCVAFSPDGAQIAAGCDDGSFEVFDIATGESVVGPIKGHTRYVSSVVYSPNGRLLVTASWDKSIRVWYSTTGVEVGKPMLGNEDAINCIAVTVDGRRIASAGRDGTVRLWDLETRLQVGDSFDAHGWVLAVAFSPNGRYISSSGNYDEVSLWDTESFVIQGSASVFIPLQYCF</sequence>
<dbReference type="EMBL" id="MU266547">
    <property type="protein sequence ID" value="KAH7921007.1"/>
    <property type="molecule type" value="Genomic_DNA"/>
</dbReference>
<proteinExistence type="predicted"/>
<evidence type="ECO:0000313" key="2">
    <source>
        <dbReference type="Proteomes" id="UP000790709"/>
    </source>
</evidence>
<protein>
    <submittedName>
        <fullName evidence="1">WD40 repeat-like protein</fullName>
    </submittedName>
</protein>
<reference evidence="1" key="1">
    <citation type="journal article" date="2021" name="New Phytol.">
        <title>Evolutionary innovations through gain and loss of genes in the ectomycorrhizal Boletales.</title>
        <authorList>
            <person name="Wu G."/>
            <person name="Miyauchi S."/>
            <person name="Morin E."/>
            <person name="Kuo A."/>
            <person name="Drula E."/>
            <person name="Varga T."/>
            <person name="Kohler A."/>
            <person name="Feng B."/>
            <person name="Cao Y."/>
            <person name="Lipzen A."/>
            <person name="Daum C."/>
            <person name="Hundley H."/>
            <person name="Pangilinan J."/>
            <person name="Johnson J."/>
            <person name="Barry K."/>
            <person name="LaButti K."/>
            <person name="Ng V."/>
            <person name="Ahrendt S."/>
            <person name="Min B."/>
            <person name="Choi I.G."/>
            <person name="Park H."/>
            <person name="Plett J.M."/>
            <person name="Magnuson J."/>
            <person name="Spatafora J.W."/>
            <person name="Nagy L.G."/>
            <person name="Henrissat B."/>
            <person name="Grigoriev I.V."/>
            <person name="Yang Z.L."/>
            <person name="Xu J."/>
            <person name="Martin F.M."/>
        </authorList>
    </citation>
    <scope>NUCLEOTIDE SEQUENCE</scope>
    <source>
        <strain evidence="1">KUC20120723A-06</strain>
    </source>
</reference>